<evidence type="ECO:0000256" key="1">
    <source>
        <dbReference type="SAM" id="Phobius"/>
    </source>
</evidence>
<dbReference type="EMBL" id="CAJNOI010000309">
    <property type="protein sequence ID" value="CAF1237194.1"/>
    <property type="molecule type" value="Genomic_DNA"/>
</dbReference>
<accession>A0A814Z099</accession>
<feature type="transmembrane region" description="Helical" evidence="1">
    <location>
        <begin position="260"/>
        <end position="280"/>
    </location>
</feature>
<organism evidence="2 5">
    <name type="scientific">Adineta steineri</name>
    <dbReference type="NCBI Taxonomy" id="433720"/>
    <lineage>
        <taxon>Eukaryota</taxon>
        <taxon>Metazoa</taxon>
        <taxon>Spiralia</taxon>
        <taxon>Gnathifera</taxon>
        <taxon>Rotifera</taxon>
        <taxon>Eurotatoria</taxon>
        <taxon>Bdelloidea</taxon>
        <taxon>Adinetida</taxon>
        <taxon>Adinetidae</taxon>
        <taxon>Adineta</taxon>
    </lineage>
</organism>
<keyword evidence="1" id="KW-1133">Transmembrane helix</keyword>
<dbReference type="EMBL" id="CAJNOM010000623">
    <property type="protein sequence ID" value="CAF1525394.1"/>
    <property type="molecule type" value="Genomic_DNA"/>
</dbReference>
<dbReference type="AlphaFoldDB" id="A0A814Z099"/>
<evidence type="ECO:0000313" key="3">
    <source>
        <dbReference type="EMBL" id="CAF1525394.1"/>
    </source>
</evidence>
<keyword evidence="4" id="KW-1185">Reference proteome</keyword>
<evidence type="ECO:0000313" key="5">
    <source>
        <dbReference type="Proteomes" id="UP000663877"/>
    </source>
</evidence>
<dbReference type="Proteomes" id="UP000663877">
    <property type="component" value="Unassembled WGS sequence"/>
</dbReference>
<comment type="caution">
    <text evidence="2">The sequence shown here is derived from an EMBL/GenBank/DDBJ whole genome shotgun (WGS) entry which is preliminary data.</text>
</comment>
<proteinExistence type="predicted"/>
<evidence type="ECO:0000313" key="2">
    <source>
        <dbReference type="EMBL" id="CAF1237194.1"/>
    </source>
</evidence>
<feature type="transmembrane region" description="Helical" evidence="1">
    <location>
        <begin position="6"/>
        <end position="23"/>
    </location>
</feature>
<dbReference type="OrthoDB" id="10002012at2759"/>
<protein>
    <submittedName>
        <fullName evidence="2">Uncharacterized protein</fullName>
    </submittedName>
</protein>
<evidence type="ECO:0000313" key="4">
    <source>
        <dbReference type="Proteomes" id="UP000663832"/>
    </source>
</evidence>
<gene>
    <name evidence="2" type="ORF">BJG266_LOCUS28848</name>
    <name evidence="3" type="ORF">QVE165_LOCUS45090</name>
</gene>
<sequence>MTLFNYYYYYCGLFLIVYTKYLLANKCNECDGMIFNDFLTADHVPPPTRGDCEIASTDGSCSVRITWFKHSATEVYYGSDSHIPTDSIVVKTERRVTTWSGEYETRRHIIYKCKPSNTTPCNTVENLKQAIATVTFPTDEQMKKFDTLIVPTTDFDGRLCLNFSNTTNCNNINLVSCQQCIGIIQYSEHIDICATCPANKALANFLEYETTFQVHNQTRSDVIRLGCRKRGACNSIENIEKIKKTLVTQFDFHKFSSSTAASITLSTTLVLIMPIIMRLVR</sequence>
<keyword evidence="1" id="KW-0812">Transmembrane</keyword>
<dbReference type="Proteomes" id="UP000663832">
    <property type="component" value="Unassembled WGS sequence"/>
</dbReference>
<reference evidence="2" key="1">
    <citation type="submission" date="2021-02" db="EMBL/GenBank/DDBJ databases">
        <authorList>
            <person name="Nowell W R."/>
        </authorList>
    </citation>
    <scope>NUCLEOTIDE SEQUENCE</scope>
</reference>
<name>A0A814Z099_9BILA</name>
<keyword evidence="1" id="KW-0472">Membrane</keyword>